<organism evidence="1 2">
    <name type="scientific">Candidatus Marsarchaeota G2 archaeon BE_D</name>
    <dbReference type="NCBI Taxonomy" id="1978158"/>
    <lineage>
        <taxon>Archaea</taxon>
        <taxon>Candidatus Marsarchaeota</taxon>
        <taxon>Candidatus Marsarchaeota group 2</taxon>
    </lineage>
</organism>
<dbReference type="AlphaFoldDB" id="A0A2R6C5Y5"/>
<proteinExistence type="predicted"/>
<feature type="non-terminal residue" evidence="1">
    <location>
        <position position="1"/>
    </location>
</feature>
<evidence type="ECO:0000313" key="1">
    <source>
        <dbReference type="EMBL" id="PSO06325.1"/>
    </source>
</evidence>
<name>A0A2R6C5Y5_9ARCH</name>
<reference evidence="1 2" key="1">
    <citation type="submission" date="2017-04" db="EMBL/GenBank/DDBJ databases">
        <title>Novel microbial lineages endemic to geothermal iron-oxide mats fill important gaps in the evolutionary history of Archaea.</title>
        <authorList>
            <person name="Jay Z.J."/>
            <person name="Beam J.P."/>
            <person name="Dlakic M."/>
            <person name="Rusch D.B."/>
            <person name="Kozubal M.A."/>
            <person name="Inskeep W.P."/>
        </authorList>
    </citation>
    <scope>NUCLEOTIDE SEQUENCE [LARGE SCALE GENOMIC DNA]</scope>
    <source>
        <strain evidence="1">BE_D</strain>
    </source>
</reference>
<protein>
    <submittedName>
        <fullName evidence="1">Uncharacterized protein</fullName>
    </submittedName>
</protein>
<dbReference type="EMBL" id="NEXF01000527">
    <property type="protein sequence ID" value="PSO06325.1"/>
    <property type="molecule type" value="Genomic_DNA"/>
</dbReference>
<accession>A0A2R6C5Y5</accession>
<dbReference type="Proteomes" id="UP000242015">
    <property type="component" value="Unassembled WGS sequence"/>
</dbReference>
<evidence type="ECO:0000313" key="2">
    <source>
        <dbReference type="Proteomes" id="UP000242015"/>
    </source>
</evidence>
<comment type="caution">
    <text evidence="1">The sequence shown here is derived from an EMBL/GenBank/DDBJ whole genome shotgun (WGS) entry which is preliminary data.</text>
</comment>
<sequence length="791" mass="89154">YGPIPEGVTYITKAAIDRGVWRLVDKDSLKEKQLTDLREEDLEPTAKWLSIEHEDLVEETLKELAGLRGEKEKYIKNGLNSLVEALGWGYGKVKSERKAFEELKREKVEDNLTFFIGGRLNIALKPLSNNCWRRAALIIGFGLAGIGLMPKAEDLPEYVRESLKSALNKCEVDEYLLADNRIPLFVVGLAFYPVMDTTHLFNISGAFVDKFSDAVGEINRINSIAEERGGITVNEEFYSLGLASIIANAVRSGKDISAEDADKTIKVASFAIDNIRSTELIVPILGVLELLRDKASYTYLVVLGRVAGIENLDPDTVIYVLEQLNKLSKRDDIMEHKWSVFGVLIAYVNLLRHLYLMKGYEYIVKNIKYLLNALSDDTPLGKIAYAGVLSLELEGVLKEEITGIDVVSRAKGLLNELDELGRDVKNLLNNIEFMEYVKSNAIKVDEELVRRIIMNVSLRLKLALAKYKRNNDELSDAIRLYAEAAEENKEIGDFVDYLICSTWVLRLKFTEGSLSGNNLVKEYERLFKEALDNLKPTALNSIATSDILAGYLVSLALTNNTGRIADLSEKYRGELYANKEISVLTRLMLNVLLGSNNVTFNVSPRELIEAHKGHMQTRFLPALYVALGLAKPEEGINMCEKLSGNEEEVCKDVVDVVKGDRDATDNLRNELMKVFLAEDLRRERESRLKSLGVSDDEIENIYDNYTDLVYKLDGRSLIQMFVSLASSGEFALMLNALVNKDFDLARAIALHNSFYVPKLLTRLFLEAYKSCCDLNNENFRQALAKLLFYHF</sequence>
<gene>
    <name evidence="1" type="ORF">B9Q04_16635</name>
</gene>